<feature type="compositionally biased region" description="Polar residues" evidence="2">
    <location>
        <begin position="12"/>
        <end position="30"/>
    </location>
</feature>
<sequence length="357" mass="40481">MDHDGYNHPNFPKSQKPTQKIFSFPTSSRPNPELKIPKQSNTSFFSNVSQRNVSNHRNGPGNDQPQLLRIFPPSNSFSTPQRMPKREPTSPADFGEEFHPMTSPNVRLTEDDTRLNGQQKGCKALDSHIIAPSHRYLPTPSEIHRPRSRAVSQTPSLSQESELGDGDDDLSNFVNRMKEAKVVKSQLAEERVLSANLRSQLASTQVKVSELQHRNAGLEKAAGENQGHLQSKNEELSRTRQLLEEAEANQKSQENIISEKDRQLQCSAEQLALVRKRLHESDEKLATIRDAAKKRIEDLCKNFDSAQASFEQLKCRHDKSQQHLQLIRDEILDVKIAASDKLKGKSIHFSCYYMLID</sequence>
<dbReference type="Proteomes" id="UP001383192">
    <property type="component" value="Unassembled WGS sequence"/>
</dbReference>
<reference evidence="3 4" key="1">
    <citation type="submission" date="2024-01" db="EMBL/GenBank/DDBJ databases">
        <title>A draft genome for a cacao thread blight-causing isolate of Paramarasmius palmivorus.</title>
        <authorList>
            <person name="Baruah I.K."/>
            <person name="Bukari Y."/>
            <person name="Amoako-Attah I."/>
            <person name="Meinhardt L.W."/>
            <person name="Bailey B.A."/>
            <person name="Cohen S.P."/>
        </authorList>
    </citation>
    <scope>NUCLEOTIDE SEQUENCE [LARGE SCALE GENOMIC DNA]</scope>
    <source>
        <strain evidence="3 4">GH-12</strain>
    </source>
</reference>
<evidence type="ECO:0000256" key="1">
    <source>
        <dbReference type="SAM" id="Coils"/>
    </source>
</evidence>
<keyword evidence="1" id="KW-0175">Coiled coil</keyword>
<feature type="coiled-coil region" evidence="1">
    <location>
        <begin position="201"/>
        <end position="263"/>
    </location>
</feature>
<evidence type="ECO:0000313" key="4">
    <source>
        <dbReference type="Proteomes" id="UP001383192"/>
    </source>
</evidence>
<name>A0AAW0DKL1_9AGAR</name>
<protein>
    <submittedName>
        <fullName evidence="3">Uncharacterized protein</fullName>
    </submittedName>
</protein>
<feature type="region of interest" description="Disordered" evidence="2">
    <location>
        <begin position="137"/>
        <end position="169"/>
    </location>
</feature>
<dbReference type="EMBL" id="JAYKXP010000013">
    <property type="protein sequence ID" value="KAK7051389.1"/>
    <property type="molecule type" value="Genomic_DNA"/>
</dbReference>
<feature type="region of interest" description="Disordered" evidence="2">
    <location>
        <begin position="1"/>
        <end position="43"/>
    </location>
</feature>
<gene>
    <name evidence="3" type="ORF">VNI00_004889</name>
</gene>
<feature type="region of interest" description="Disordered" evidence="2">
    <location>
        <begin position="73"/>
        <end position="108"/>
    </location>
</feature>
<evidence type="ECO:0000313" key="3">
    <source>
        <dbReference type="EMBL" id="KAK7051389.1"/>
    </source>
</evidence>
<proteinExistence type="predicted"/>
<organism evidence="3 4">
    <name type="scientific">Paramarasmius palmivorus</name>
    <dbReference type="NCBI Taxonomy" id="297713"/>
    <lineage>
        <taxon>Eukaryota</taxon>
        <taxon>Fungi</taxon>
        <taxon>Dikarya</taxon>
        <taxon>Basidiomycota</taxon>
        <taxon>Agaricomycotina</taxon>
        <taxon>Agaricomycetes</taxon>
        <taxon>Agaricomycetidae</taxon>
        <taxon>Agaricales</taxon>
        <taxon>Marasmiineae</taxon>
        <taxon>Marasmiaceae</taxon>
        <taxon>Paramarasmius</taxon>
    </lineage>
</organism>
<keyword evidence="4" id="KW-1185">Reference proteome</keyword>
<accession>A0AAW0DKL1</accession>
<feature type="compositionally biased region" description="Polar residues" evidence="2">
    <location>
        <begin position="150"/>
        <end position="161"/>
    </location>
</feature>
<evidence type="ECO:0000256" key="2">
    <source>
        <dbReference type="SAM" id="MobiDB-lite"/>
    </source>
</evidence>
<comment type="caution">
    <text evidence="3">The sequence shown here is derived from an EMBL/GenBank/DDBJ whole genome shotgun (WGS) entry which is preliminary data.</text>
</comment>
<dbReference type="AlphaFoldDB" id="A0AAW0DKL1"/>